<dbReference type="GO" id="GO:0005737">
    <property type="term" value="C:cytoplasm"/>
    <property type="evidence" value="ECO:0007669"/>
    <property type="project" value="UniProtKB-SubCell"/>
</dbReference>
<organism evidence="17 18">
    <name type="scientific">Candidatus Amunia macphersoniae</name>
    <dbReference type="NCBI Taxonomy" id="3127014"/>
    <lineage>
        <taxon>Bacteria</taxon>
        <taxon>Bacillati</taxon>
        <taxon>Candidatus Dormiibacterota</taxon>
        <taxon>Candidatus Dormibacteria</taxon>
        <taxon>Candidatus Aeolococcales</taxon>
        <taxon>Candidatus Aeolococcaceae</taxon>
        <taxon>Candidatus Amunia</taxon>
    </lineage>
</organism>
<gene>
    <name evidence="17" type="ORF">JF887_00530</name>
</gene>
<dbReference type="GO" id="GO:0003879">
    <property type="term" value="F:ATP phosphoribosyltransferase activity"/>
    <property type="evidence" value="ECO:0007669"/>
    <property type="project" value="UniProtKB-UniRule"/>
</dbReference>
<reference evidence="17 18" key="1">
    <citation type="submission" date="2020-10" db="EMBL/GenBank/DDBJ databases">
        <title>Ca. Dormibacterota MAGs.</title>
        <authorList>
            <person name="Montgomery K."/>
        </authorList>
    </citation>
    <scope>NUCLEOTIDE SEQUENCE [LARGE SCALE GENOMIC DNA]</scope>
    <source>
        <strain evidence="17">Mitchell_Peninsula_5</strain>
    </source>
</reference>
<dbReference type="PROSITE" id="PS01316">
    <property type="entry name" value="ATP_P_PHORIBOSYLTR"/>
    <property type="match status" value="1"/>
</dbReference>
<feature type="domain" description="ATP phosphoribosyltransferase catalytic" evidence="16">
    <location>
        <begin position="7"/>
        <end position="161"/>
    </location>
</feature>
<dbReference type="AlphaFoldDB" id="A0A934KLA4"/>
<evidence type="ECO:0000256" key="4">
    <source>
        <dbReference type="ARBA" id="ARBA00009489"/>
    </source>
</evidence>
<evidence type="ECO:0000256" key="5">
    <source>
        <dbReference type="ARBA" id="ARBA00011946"/>
    </source>
</evidence>
<comment type="caution">
    <text evidence="17">The sequence shown here is derived from an EMBL/GenBank/DDBJ whole genome shotgun (WGS) entry which is preliminary data.</text>
</comment>
<evidence type="ECO:0000256" key="13">
    <source>
        <dbReference type="ARBA" id="ARBA00023102"/>
    </source>
</evidence>
<dbReference type="InterPro" id="IPR001348">
    <property type="entry name" value="ATP_PRibTrfase_HisG"/>
</dbReference>
<evidence type="ECO:0000259" key="16">
    <source>
        <dbReference type="Pfam" id="PF01634"/>
    </source>
</evidence>
<evidence type="ECO:0000256" key="2">
    <source>
        <dbReference type="ARBA" id="ARBA00004496"/>
    </source>
</evidence>
<keyword evidence="8" id="KW-0028">Amino-acid biosynthesis</keyword>
<evidence type="ECO:0000313" key="18">
    <source>
        <dbReference type="Proteomes" id="UP000614410"/>
    </source>
</evidence>
<evidence type="ECO:0000256" key="1">
    <source>
        <dbReference type="ARBA" id="ARBA00000915"/>
    </source>
</evidence>
<dbReference type="Proteomes" id="UP000614410">
    <property type="component" value="Unassembled WGS sequence"/>
</dbReference>
<keyword evidence="12" id="KW-0067">ATP-binding</keyword>
<comment type="pathway">
    <text evidence="3">Amino-acid biosynthesis; L-histidine biosynthesis; L-histidine from 5-phospho-alpha-D-ribose 1-diphosphate: step 1/9.</text>
</comment>
<proteinExistence type="inferred from homology"/>
<dbReference type="EMBL" id="JAEKNN010000004">
    <property type="protein sequence ID" value="MBJ7607905.1"/>
    <property type="molecule type" value="Genomic_DNA"/>
</dbReference>
<keyword evidence="10 17" id="KW-0808">Transferase</keyword>
<evidence type="ECO:0000256" key="6">
    <source>
        <dbReference type="ARBA" id="ARBA00020998"/>
    </source>
</evidence>
<dbReference type="CDD" id="cd13595">
    <property type="entry name" value="PBP2_HisGs"/>
    <property type="match status" value="1"/>
</dbReference>
<keyword evidence="7" id="KW-0963">Cytoplasm</keyword>
<dbReference type="Pfam" id="PF01634">
    <property type="entry name" value="HisG"/>
    <property type="match status" value="1"/>
</dbReference>
<dbReference type="GO" id="GO:0005524">
    <property type="term" value="F:ATP binding"/>
    <property type="evidence" value="ECO:0007669"/>
    <property type="project" value="UniProtKB-KW"/>
</dbReference>
<dbReference type="InterPro" id="IPR024893">
    <property type="entry name" value="ATP_PRibTrfase_HisG_short"/>
</dbReference>
<dbReference type="Gene3D" id="3.40.190.10">
    <property type="entry name" value="Periplasmic binding protein-like II"/>
    <property type="match status" value="2"/>
</dbReference>
<dbReference type="GO" id="GO:0000105">
    <property type="term" value="P:L-histidine biosynthetic process"/>
    <property type="evidence" value="ECO:0007669"/>
    <property type="project" value="UniProtKB-UniRule"/>
</dbReference>
<comment type="catalytic activity">
    <reaction evidence="1">
        <text>1-(5-phospho-beta-D-ribosyl)-ATP + diphosphate = 5-phospho-alpha-D-ribose 1-diphosphate + ATP</text>
        <dbReference type="Rhea" id="RHEA:18473"/>
        <dbReference type="ChEBI" id="CHEBI:30616"/>
        <dbReference type="ChEBI" id="CHEBI:33019"/>
        <dbReference type="ChEBI" id="CHEBI:58017"/>
        <dbReference type="ChEBI" id="CHEBI:73183"/>
        <dbReference type="EC" id="2.4.2.17"/>
    </reaction>
</comment>
<dbReference type="PANTHER" id="PTHR21403:SF8">
    <property type="entry name" value="ATP PHOSPHORIBOSYLTRANSFERASE"/>
    <property type="match status" value="1"/>
</dbReference>
<protein>
    <recommendedName>
        <fullName evidence="6 15">ATP phosphoribosyltransferase</fullName>
        <ecNumber evidence="5 15">2.4.2.17</ecNumber>
    </recommendedName>
</protein>
<name>A0A934KLA4_9BACT</name>
<evidence type="ECO:0000256" key="9">
    <source>
        <dbReference type="ARBA" id="ARBA00022676"/>
    </source>
</evidence>
<evidence type="ECO:0000256" key="7">
    <source>
        <dbReference type="ARBA" id="ARBA00022490"/>
    </source>
</evidence>
<comment type="function">
    <text evidence="14">Catalyzes the condensation of ATP and 5-phosphoribose 1-diphosphate to form N'-(5'-phosphoribosyl)-ATP (PR-ATP). Has a crucial role in the pathway because the rate of histidine biosynthesis seems to be controlled primarily by regulation of HisG enzymatic activity.</text>
</comment>
<evidence type="ECO:0000313" key="17">
    <source>
        <dbReference type="EMBL" id="MBJ7607905.1"/>
    </source>
</evidence>
<evidence type="ECO:0000256" key="11">
    <source>
        <dbReference type="ARBA" id="ARBA00022741"/>
    </source>
</evidence>
<evidence type="ECO:0000256" key="14">
    <source>
        <dbReference type="ARBA" id="ARBA00024861"/>
    </source>
</evidence>
<evidence type="ECO:0000256" key="8">
    <source>
        <dbReference type="ARBA" id="ARBA00022605"/>
    </source>
</evidence>
<evidence type="ECO:0000256" key="3">
    <source>
        <dbReference type="ARBA" id="ARBA00004667"/>
    </source>
</evidence>
<sequence length="169" mass="17927">HEIITVRPTDVPVYVEMGACDCGIVGKDVLWESQRDLYEIADLRFGACRLVFAAPDGSPLASGRWPASLRVATKYPQAARRWFATRGDGAELIKLHGSVELAPSAGLADGIVDVVATGATLRANRLAEVATIAASTARLVVNVASMKTRSVPITELAGALRRTVEARSA</sequence>
<accession>A0A934KLA4</accession>
<comment type="subcellular location">
    <subcellularLocation>
        <location evidence="2">Cytoplasm</location>
    </subcellularLocation>
</comment>
<evidence type="ECO:0000256" key="10">
    <source>
        <dbReference type="ARBA" id="ARBA00022679"/>
    </source>
</evidence>
<dbReference type="FunFam" id="3.40.190.10:FF:000008">
    <property type="entry name" value="ATP phosphoribosyltransferase"/>
    <property type="match status" value="1"/>
</dbReference>
<keyword evidence="11" id="KW-0547">Nucleotide-binding</keyword>
<dbReference type="EC" id="2.4.2.17" evidence="5 15"/>
<feature type="non-terminal residue" evidence="17">
    <location>
        <position position="1"/>
    </location>
</feature>
<comment type="similarity">
    <text evidence="4">Belongs to the ATP phosphoribosyltransferase family. Short subfamily.</text>
</comment>
<dbReference type="PANTHER" id="PTHR21403">
    <property type="entry name" value="ATP PHOSPHORIBOSYLTRANSFERASE ATP-PRTASE"/>
    <property type="match status" value="1"/>
</dbReference>
<dbReference type="SUPFAM" id="SSF53850">
    <property type="entry name" value="Periplasmic binding protein-like II"/>
    <property type="match status" value="1"/>
</dbReference>
<keyword evidence="9 17" id="KW-0328">Glycosyltransferase</keyword>
<evidence type="ECO:0000256" key="15">
    <source>
        <dbReference type="NCBIfam" id="TIGR00070"/>
    </source>
</evidence>
<dbReference type="NCBIfam" id="TIGR00070">
    <property type="entry name" value="hisG"/>
    <property type="match status" value="1"/>
</dbReference>
<dbReference type="InterPro" id="IPR013820">
    <property type="entry name" value="ATP_PRibTrfase_cat"/>
</dbReference>
<evidence type="ECO:0000256" key="12">
    <source>
        <dbReference type="ARBA" id="ARBA00022840"/>
    </source>
</evidence>
<dbReference type="InterPro" id="IPR018198">
    <property type="entry name" value="ATP_PRibTrfase_CS"/>
</dbReference>
<keyword evidence="13" id="KW-0368">Histidine biosynthesis</keyword>